<organism evidence="2 3">
    <name type="scientific">Ruegeria marisrubri</name>
    <dbReference type="NCBI Taxonomy" id="1685379"/>
    <lineage>
        <taxon>Bacteria</taxon>
        <taxon>Pseudomonadati</taxon>
        <taxon>Pseudomonadota</taxon>
        <taxon>Alphaproteobacteria</taxon>
        <taxon>Rhodobacterales</taxon>
        <taxon>Roseobacteraceae</taxon>
        <taxon>Ruegeria</taxon>
    </lineage>
</organism>
<dbReference type="Proteomes" id="UP000053791">
    <property type="component" value="Unassembled WGS sequence"/>
</dbReference>
<dbReference type="STRING" id="1685379.AVO45_00365"/>
<dbReference type="EMBL" id="LQBQ01000001">
    <property type="protein sequence ID" value="KUJ86197.1"/>
    <property type="molecule type" value="Genomic_DNA"/>
</dbReference>
<feature type="chain" id="PRO_5007095592" description="DUF3833 domain-containing protein" evidence="1">
    <location>
        <begin position="27"/>
        <end position="182"/>
    </location>
</feature>
<dbReference type="InterPro" id="IPR024409">
    <property type="entry name" value="DUF3833"/>
</dbReference>
<keyword evidence="1" id="KW-0732">Signal</keyword>
<protein>
    <recommendedName>
        <fullName evidence="4">DUF3833 domain-containing protein</fullName>
    </recommendedName>
</protein>
<dbReference type="OrthoDB" id="5296954at2"/>
<proteinExistence type="predicted"/>
<evidence type="ECO:0008006" key="4">
    <source>
        <dbReference type="Google" id="ProtNLM"/>
    </source>
</evidence>
<evidence type="ECO:0000256" key="1">
    <source>
        <dbReference type="SAM" id="SignalP"/>
    </source>
</evidence>
<gene>
    <name evidence="2" type="ORF">AVO45_00365</name>
</gene>
<dbReference type="Pfam" id="PF12915">
    <property type="entry name" value="DUF3833"/>
    <property type="match status" value="1"/>
</dbReference>
<evidence type="ECO:0000313" key="2">
    <source>
        <dbReference type="EMBL" id="KUJ86197.1"/>
    </source>
</evidence>
<accession>A0A101CZJ8</accession>
<feature type="signal peptide" evidence="1">
    <location>
        <begin position="1"/>
        <end position="26"/>
    </location>
</feature>
<comment type="caution">
    <text evidence="2">The sequence shown here is derived from an EMBL/GenBank/DDBJ whole genome shotgun (WGS) entry which is preliminary data.</text>
</comment>
<evidence type="ECO:0000313" key="3">
    <source>
        <dbReference type="Proteomes" id="UP000053791"/>
    </source>
</evidence>
<sequence length="182" mass="19754">MKLLLSLALSALFALMAHRMFLTFGAQVPADYAGTAPPFDARRHLSGDLLSEGVIFGPSGRVTSRFTARMTGVWGNSGGVLTEDFVFASGETLQREWTITPTGSDRFTATAPDIEGQAIDEISGATLRMKYRLRLGEGAGGHVVNVTDWIYLTQDGVMINRSEMRKFGVKVAELVATIRPAR</sequence>
<keyword evidence="3" id="KW-1185">Reference proteome</keyword>
<reference evidence="2 3" key="1">
    <citation type="submission" date="2015-12" db="EMBL/GenBank/DDBJ databases">
        <authorList>
            <person name="Shamseldin A."/>
            <person name="Moawad H."/>
            <person name="Abd El-Rahim W.M."/>
            <person name="Sadowsky M.J."/>
        </authorList>
    </citation>
    <scope>NUCLEOTIDE SEQUENCE [LARGE SCALE GENOMIC DNA]</scope>
    <source>
        <strain evidence="2 3">ZGT118</strain>
    </source>
</reference>
<name>A0A101CZJ8_9RHOB</name>
<dbReference type="AlphaFoldDB" id="A0A101CZJ8"/>